<dbReference type="GO" id="GO:0003723">
    <property type="term" value="F:RNA binding"/>
    <property type="evidence" value="ECO:0007669"/>
    <property type="project" value="UniProtKB-UniRule"/>
</dbReference>
<keyword evidence="6" id="KW-0863">Zinc-finger</keyword>
<dbReference type="Gene3D" id="4.10.60.10">
    <property type="entry name" value="Zinc finger, CCHC-type"/>
    <property type="match status" value="1"/>
</dbReference>
<keyword evidence="8" id="KW-0694">RNA-binding</keyword>
<dbReference type="InParanoid" id="A0A3R7DE81"/>
<feature type="region of interest" description="Disordered" evidence="12">
    <location>
        <begin position="128"/>
        <end position="225"/>
    </location>
</feature>
<evidence type="ECO:0000256" key="1">
    <source>
        <dbReference type="ARBA" id="ARBA00004123"/>
    </source>
</evidence>
<dbReference type="AlphaFoldDB" id="A0A3R7DE81"/>
<dbReference type="SUPFAM" id="SSF54928">
    <property type="entry name" value="RNA-binding domain, RBD"/>
    <property type="match status" value="1"/>
</dbReference>
<dbReference type="FunFam" id="3.30.70.330:FF:000233">
    <property type="entry name" value="Zinc finger CCHC-type and RNA-binding motif-containing protein 1"/>
    <property type="match status" value="1"/>
</dbReference>
<dbReference type="PROSITE" id="PS50102">
    <property type="entry name" value="RRM"/>
    <property type="match status" value="1"/>
</dbReference>
<keyword evidence="4" id="KW-0479">Metal-binding</keyword>
<proteinExistence type="predicted"/>
<dbReference type="FunCoup" id="A0A3R7DE81">
    <property type="interactions" value="2"/>
</dbReference>
<gene>
    <name evidence="13" type="ORF">CSKR_107632</name>
</gene>
<name>A0A3R7DE81_CLOSI</name>
<evidence type="ECO:0000256" key="4">
    <source>
        <dbReference type="ARBA" id="ARBA00022723"/>
    </source>
</evidence>
<keyword evidence="9" id="KW-0508">mRNA splicing</keyword>
<evidence type="ECO:0000256" key="8">
    <source>
        <dbReference type="ARBA" id="ARBA00022884"/>
    </source>
</evidence>
<dbReference type="Gene3D" id="3.30.70.330">
    <property type="match status" value="1"/>
</dbReference>
<dbReference type="PANTHER" id="PTHR46259:SF1">
    <property type="entry name" value="ZINC FINGER CCHC-TYPE AND RNA-BINDING MOTIF-CONTAINING PROTEIN 1"/>
    <property type="match status" value="1"/>
</dbReference>
<reference evidence="13 14" key="2">
    <citation type="journal article" date="2021" name="Genomics">
        <title>High-quality reference genome for Clonorchis sinensis.</title>
        <authorList>
            <person name="Young N.D."/>
            <person name="Stroehlein A.J."/>
            <person name="Kinkar L."/>
            <person name="Wang T."/>
            <person name="Sohn W.M."/>
            <person name="Chang B.C.H."/>
            <person name="Kaur P."/>
            <person name="Weisz D."/>
            <person name="Dudchenko O."/>
            <person name="Aiden E.L."/>
            <person name="Korhonen P.K."/>
            <person name="Gasser R.B."/>
        </authorList>
    </citation>
    <scope>NUCLEOTIDE SEQUENCE [LARGE SCALE GENOMIC DNA]</scope>
    <source>
        <strain evidence="13">Cs-k2</strain>
    </source>
</reference>
<dbReference type="InterPro" id="IPR036875">
    <property type="entry name" value="Znf_CCHC_sf"/>
</dbReference>
<evidence type="ECO:0000256" key="3">
    <source>
        <dbReference type="ARBA" id="ARBA00022664"/>
    </source>
</evidence>
<dbReference type="GO" id="GO:0000398">
    <property type="term" value="P:mRNA splicing, via spliceosome"/>
    <property type="evidence" value="ECO:0007669"/>
    <property type="project" value="InterPro"/>
</dbReference>
<evidence type="ECO:0000256" key="7">
    <source>
        <dbReference type="ARBA" id="ARBA00022833"/>
    </source>
</evidence>
<dbReference type="InterPro" id="IPR044598">
    <property type="entry name" value="ZCRB1"/>
</dbReference>
<evidence type="ECO:0000256" key="2">
    <source>
        <dbReference type="ARBA" id="ARBA00015428"/>
    </source>
</evidence>
<protein>
    <recommendedName>
        <fullName evidence="2">Zinc finger CCHC-type and RNA-binding motif-containing protein 1</fullName>
    </recommendedName>
    <alternativeName>
        <fullName evidence="11">U11/U12 small nuclear ribonucleoprotein 31 kDa protein</fullName>
    </alternativeName>
</protein>
<evidence type="ECO:0000256" key="12">
    <source>
        <dbReference type="SAM" id="MobiDB-lite"/>
    </source>
</evidence>
<organism evidence="13 14">
    <name type="scientific">Clonorchis sinensis</name>
    <name type="common">Chinese liver fluke</name>
    <dbReference type="NCBI Taxonomy" id="79923"/>
    <lineage>
        <taxon>Eukaryota</taxon>
        <taxon>Metazoa</taxon>
        <taxon>Spiralia</taxon>
        <taxon>Lophotrochozoa</taxon>
        <taxon>Platyhelminthes</taxon>
        <taxon>Trematoda</taxon>
        <taxon>Digenea</taxon>
        <taxon>Opisthorchiida</taxon>
        <taxon>Opisthorchiata</taxon>
        <taxon>Opisthorchiidae</taxon>
        <taxon>Clonorchis</taxon>
    </lineage>
</organism>
<evidence type="ECO:0000256" key="6">
    <source>
        <dbReference type="ARBA" id="ARBA00022771"/>
    </source>
</evidence>
<keyword evidence="10" id="KW-0539">Nucleus</keyword>
<accession>A0A3R7DE81</accession>
<dbReference type="OrthoDB" id="267048at2759"/>
<comment type="subcellular location">
    <subcellularLocation>
        <location evidence="1">Nucleus</location>
    </subcellularLocation>
</comment>
<dbReference type="InterPro" id="IPR012677">
    <property type="entry name" value="Nucleotide-bd_a/b_plait_sf"/>
</dbReference>
<evidence type="ECO:0000256" key="9">
    <source>
        <dbReference type="ARBA" id="ARBA00023187"/>
    </source>
</evidence>
<evidence type="ECO:0000256" key="11">
    <source>
        <dbReference type="ARBA" id="ARBA00032031"/>
    </source>
</evidence>
<dbReference type="InterPro" id="IPR035979">
    <property type="entry name" value="RBD_domain_sf"/>
</dbReference>
<evidence type="ECO:0000256" key="10">
    <source>
        <dbReference type="ARBA" id="ARBA00023242"/>
    </source>
</evidence>
<keyword evidence="5" id="KW-0747">Spliceosome</keyword>
<dbReference type="Pfam" id="PF00076">
    <property type="entry name" value="RRM_1"/>
    <property type="match status" value="1"/>
</dbReference>
<evidence type="ECO:0000256" key="5">
    <source>
        <dbReference type="ARBA" id="ARBA00022728"/>
    </source>
</evidence>
<keyword evidence="7" id="KW-0862">Zinc</keyword>
<keyword evidence="3" id="KW-0507">mRNA processing</keyword>
<dbReference type="STRING" id="79923.A0A3R7DE81"/>
<feature type="compositionally biased region" description="Acidic residues" evidence="12">
    <location>
        <begin position="215"/>
        <end position="225"/>
    </location>
</feature>
<dbReference type="GO" id="GO:0005689">
    <property type="term" value="C:U12-type spliceosomal complex"/>
    <property type="evidence" value="ECO:0007669"/>
    <property type="project" value="InterPro"/>
</dbReference>
<sequence>MSGGLAPSKSTVYISNLPFSLTNNDLHQILTPYGRVVRVTIVKDRESRKSRGIAFALFLDRNDARQCASQLNNTKLFGRTLKASIAKDNGRAAEFIRRREYPNKSRCYECGEFGHLSYKCSKNALGERVPPVKRRKDRKKSDSKRPRGSGVGAEPYEGTNSADDDVDGEEEGEEPGLDSWSAAVNYQTNLLSQSSSTSSLLEPNRKRRIRQDTYFSDEEELEEDV</sequence>
<dbReference type="InterPro" id="IPR034219">
    <property type="entry name" value="ZCRB1_RRM"/>
</dbReference>
<evidence type="ECO:0000313" key="13">
    <source>
        <dbReference type="EMBL" id="KAG5451450.1"/>
    </source>
</evidence>
<dbReference type="GO" id="GO:0008270">
    <property type="term" value="F:zinc ion binding"/>
    <property type="evidence" value="ECO:0007669"/>
    <property type="project" value="UniProtKB-KW"/>
</dbReference>
<dbReference type="PROSITE" id="PS50158">
    <property type="entry name" value="ZF_CCHC"/>
    <property type="match status" value="1"/>
</dbReference>
<dbReference type="EMBL" id="NIRI02000042">
    <property type="protein sequence ID" value="KAG5451450.1"/>
    <property type="molecule type" value="Genomic_DNA"/>
</dbReference>
<dbReference type="InterPro" id="IPR001878">
    <property type="entry name" value="Znf_CCHC"/>
</dbReference>
<dbReference type="SMART" id="SM00360">
    <property type="entry name" value="RRM"/>
    <property type="match status" value="1"/>
</dbReference>
<dbReference type="CDD" id="cd12393">
    <property type="entry name" value="RRM_ZCRB1"/>
    <property type="match status" value="1"/>
</dbReference>
<dbReference type="PANTHER" id="PTHR46259">
    <property type="entry name" value="ZINC FINGER CCHC-TYPE AND RNA-BINDING MOTIF-CONTAINING PROTEIN 1"/>
    <property type="match status" value="1"/>
</dbReference>
<comment type="caution">
    <text evidence="13">The sequence shown here is derived from an EMBL/GenBank/DDBJ whole genome shotgun (WGS) entry which is preliminary data.</text>
</comment>
<feature type="compositionally biased region" description="Low complexity" evidence="12">
    <location>
        <begin position="190"/>
        <end position="201"/>
    </location>
</feature>
<feature type="compositionally biased region" description="Acidic residues" evidence="12">
    <location>
        <begin position="162"/>
        <end position="176"/>
    </location>
</feature>
<dbReference type="InterPro" id="IPR000504">
    <property type="entry name" value="RRM_dom"/>
</dbReference>
<reference evidence="13 14" key="1">
    <citation type="journal article" date="2018" name="Biotechnol. Adv.">
        <title>Improved genomic resources and new bioinformatic workflow for the carcinogenic parasite Clonorchis sinensis: Biotechnological implications.</title>
        <authorList>
            <person name="Wang D."/>
            <person name="Korhonen P.K."/>
            <person name="Gasser R.B."/>
            <person name="Young N.D."/>
        </authorList>
    </citation>
    <scope>NUCLEOTIDE SEQUENCE [LARGE SCALE GENOMIC DNA]</scope>
    <source>
        <strain evidence="13">Cs-k2</strain>
    </source>
</reference>
<dbReference type="SUPFAM" id="SSF57756">
    <property type="entry name" value="Retrovirus zinc finger-like domains"/>
    <property type="match status" value="1"/>
</dbReference>
<keyword evidence="14" id="KW-1185">Reference proteome</keyword>
<evidence type="ECO:0000313" key="14">
    <source>
        <dbReference type="Proteomes" id="UP000286415"/>
    </source>
</evidence>
<dbReference type="Proteomes" id="UP000286415">
    <property type="component" value="Unassembled WGS sequence"/>
</dbReference>